<dbReference type="PhylomeDB" id="B4MCX2"/>
<dbReference type="EMBL" id="CH940660">
    <property type="protein sequence ID" value="EDW58044.1"/>
    <property type="molecule type" value="Genomic_DNA"/>
</dbReference>
<reference evidence="6 7" key="1">
    <citation type="journal article" date="2007" name="Nature">
        <title>Evolution of genes and genomes on the Drosophila phylogeny.</title>
        <authorList>
            <consortium name="Drosophila 12 Genomes Consortium"/>
            <person name="Clark A.G."/>
            <person name="Eisen M.B."/>
            <person name="Smith D.R."/>
            <person name="Bergman C.M."/>
            <person name="Oliver B."/>
            <person name="Markow T.A."/>
            <person name="Kaufman T.C."/>
            <person name="Kellis M."/>
            <person name="Gelbart W."/>
            <person name="Iyer V.N."/>
            <person name="Pollard D.A."/>
            <person name="Sackton T.B."/>
            <person name="Larracuente A.M."/>
            <person name="Singh N.D."/>
            <person name="Abad J.P."/>
            <person name="Abt D.N."/>
            <person name="Adryan B."/>
            <person name="Aguade M."/>
            <person name="Akashi H."/>
            <person name="Anderson W.W."/>
            <person name="Aquadro C.F."/>
            <person name="Ardell D.H."/>
            <person name="Arguello R."/>
            <person name="Artieri C.G."/>
            <person name="Barbash D.A."/>
            <person name="Barker D."/>
            <person name="Barsanti P."/>
            <person name="Batterham P."/>
            <person name="Batzoglou S."/>
            <person name="Begun D."/>
            <person name="Bhutkar A."/>
            <person name="Blanco E."/>
            <person name="Bosak S.A."/>
            <person name="Bradley R.K."/>
            <person name="Brand A.D."/>
            <person name="Brent M.R."/>
            <person name="Brooks A.N."/>
            <person name="Brown R.H."/>
            <person name="Butlin R.K."/>
            <person name="Caggese C."/>
            <person name="Calvi B.R."/>
            <person name="Bernardo de Carvalho A."/>
            <person name="Caspi A."/>
            <person name="Castrezana S."/>
            <person name="Celniker S.E."/>
            <person name="Chang J.L."/>
            <person name="Chapple C."/>
            <person name="Chatterji S."/>
            <person name="Chinwalla A."/>
            <person name="Civetta A."/>
            <person name="Clifton S.W."/>
            <person name="Comeron J.M."/>
            <person name="Costello J.C."/>
            <person name="Coyne J.A."/>
            <person name="Daub J."/>
            <person name="David R.G."/>
            <person name="Delcher A.L."/>
            <person name="Delehaunty K."/>
            <person name="Do C.B."/>
            <person name="Ebling H."/>
            <person name="Edwards K."/>
            <person name="Eickbush T."/>
            <person name="Evans J.D."/>
            <person name="Filipski A."/>
            <person name="Findeiss S."/>
            <person name="Freyhult E."/>
            <person name="Fulton L."/>
            <person name="Fulton R."/>
            <person name="Garcia A.C."/>
            <person name="Gardiner A."/>
            <person name="Garfield D.A."/>
            <person name="Garvin B.E."/>
            <person name="Gibson G."/>
            <person name="Gilbert D."/>
            <person name="Gnerre S."/>
            <person name="Godfrey J."/>
            <person name="Good R."/>
            <person name="Gotea V."/>
            <person name="Gravely B."/>
            <person name="Greenberg A.J."/>
            <person name="Griffiths-Jones S."/>
            <person name="Gross S."/>
            <person name="Guigo R."/>
            <person name="Gustafson E.A."/>
            <person name="Haerty W."/>
            <person name="Hahn M.W."/>
            <person name="Halligan D.L."/>
            <person name="Halpern A.L."/>
            <person name="Halter G.M."/>
            <person name="Han M.V."/>
            <person name="Heger A."/>
            <person name="Hillier L."/>
            <person name="Hinrichs A.S."/>
            <person name="Holmes I."/>
            <person name="Hoskins R.A."/>
            <person name="Hubisz M.J."/>
            <person name="Hultmark D."/>
            <person name="Huntley M.A."/>
            <person name="Jaffe D.B."/>
            <person name="Jagadeeshan S."/>
            <person name="Jeck W.R."/>
            <person name="Johnson J."/>
            <person name="Jones C.D."/>
            <person name="Jordan W.C."/>
            <person name="Karpen G.H."/>
            <person name="Kataoka E."/>
            <person name="Keightley P.D."/>
            <person name="Kheradpour P."/>
            <person name="Kirkness E.F."/>
            <person name="Koerich L.B."/>
            <person name="Kristiansen K."/>
            <person name="Kudrna D."/>
            <person name="Kulathinal R.J."/>
            <person name="Kumar S."/>
            <person name="Kwok R."/>
            <person name="Lander E."/>
            <person name="Langley C.H."/>
            <person name="Lapoint R."/>
            <person name="Lazzaro B.P."/>
            <person name="Lee S.J."/>
            <person name="Levesque L."/>
            <person name="Li R."/>
            <person name="Lin C.F."/>
            <person name="Lin M.F."/>
            <person name="Lindblad-Toh K."/>
            <person name="Llopart A."/>
            <person name="Long M."/>
            <person name="Low L."/>
            <person name="Lozovsky E."/>
            <person name="Lu J."/>
            <person name="Luo M."/>
            <person name="Machado C.A."/>
            <person name="Makalowski W."/>
            <person name="Marzo M."/>
            <person name="Matsuda M."/>
            <person name="Matzkin L."/>
            <person name="McAllister B."/>
            <person name="McBride C.S."/>
            <person name="McKernan B."/>
            <person name="McKernan K."/>
            <person name="Mendez-Lago M."/>
            <person name="Minx P."/>
            <person name="Mollenhauer M.U."/>
            <person name="Montooth K."/>
            <person name="Mount S.M."/>
            <person name="Mu X."/>
            <person name="Myers E."/>
            <person name="Negre B."/>
            <person name="Newfeld S."/>
            <person name="Nielsen R."/>
            <person name="Noor M.A."/>
            <person name="O'Grady P."/>
            <person name="Pachter L."/>
            <person name="Papaceit M."/>
            <person name="Parisi M.J."/>
            <person name="Parisi M."/>
            <person name="Parts L."/>
            <person name="Pedersen J.S."/>
            <person name="Pesole G."/>
            <person name="Phillippy A.M."/>
            <person name="Ponting C.P."/>
            <person name="Pop M."/>
            <person name="Porcelli D."/>
            <person name="Powell J.R."/>
            <person name="Prohaska S."/>
            <person name="Pruitt K."/>
            <person name="Puig M."/>
            <person name="Quesneville H."/>
            <person name="Ram K.R."/>
            <person name="Rand D."/>
            <person name="Rasmussen M.D."/>
            <person name="Reed L.K."/>
            <person name="Reenan R."/>
            <person name="Reily A."/>
            <person name="Remington K.A."/>
            <person name="Rieger T.T."/>
            <person name="Ritchie M.G."/>
            <person name="Robin C."/>
            <person name="Rogers Y.H."/>
            <person name="Rohde C."/>
            <person name="Rozas J."/>
            <person name="Rubenfield M.J."/>
            <person name="Ruiz A."/>
            <person name="Russo S."/>
            <person name="Salzberg S.L."/>
            <person name="Sanchez-Gracia A."/>
            <person name="Saranga D.J."/>
            <person name="Sato H."/>
            <person name="Schaeffer S.W."/>
            <person name="Schatz M.C."/>
            <person name="Schlenke T."/>
            <person name="Schwartz R."/>
            <person name="Segarra C."/>
            <person name="Singh R.S."/>
            <person name="Sirot L."/>
            <person name="Sirota M."/>
            <person name="Sisneros N.B."/>
            <person name="Smith C.D."/>
            <person name="Smith T.F."/>
            <person name="Spieth J."/>
            <person name="Stage D.E."/>
            <person name="Stark A."/>
            <person name="Stephan W."/>
            <person name="Strausberg R.L."/>
            <person name="Strempel S."/>
            <person name="Sturgill D."/>
            <person name="Sutton G."/>
            <person name="Sutton G.G."/>
            <person name="Tao W."/>
            <person name="Teichmann S."/>
            <person name="Tobari Y.N."/>
            <person name="Tomimura Y."/>
            <person name="Tsolas J.M."/>
            <person name="Valente V.L."/>
            <person name="Venter E."/>
            <person name="Venter J.C."/>
            <person name="Vicario S."/>
            <person name="Vieira F.G."/>
            <person name="Vilella A.J."/>
            <person name="Villasante A."/>
            <person name="Walenz B."/>
            <person name="Wang J."/>
            <person name="Wasserman M."/>
            <person name="Watts T."/>
            <person name="Wilson D."/>
            <person name="Wilson R.K."/>
            <person name="Wing R.A."/>
            <person name="Wolfner M.F."/>
            <person name="Wong A."/>
            <person name="Wong G.K."/>
            <person name="Wu C.I."/>
            <person name="Wu G."/>
            <person name="Yamamoto D."/>
            <person name="Yang H.P."/>
            <person name="Yang S.P."/>
            <person name="Yorke J.A."/>
            <person name="Yoshida K."/>
            <person name="Zdobnov E."/>
            <person name="Zhang P."/>
            <person name="Zhang Y."/>
            <person name="Zimin A.V."/>
            <person name="Baldwin J."/>
            <person name="Abdouelleil A."/>
            <person name="Abdulkadir J."/>
            <person name="Abebe A."/>
            <person name="Abera B."/>
            <person name="Abreu J."/>
            <person name="Acer S.C."/>
            <person name="Aftuck L."/>
            <person name="Alexander A."/>
            <person name="An P."/>
            <person name="Anderson E."/>
            <person name="Anderson S."/>
            <person name="Arachi H."/>
            <person name="Azer M."/>
            <person name="Bachantsang P."/>
            <person name="Barry A."/>
            <person name="Bayul T."/>
            <person name="Berlin A."/>
            <person name="Bessette D."/>
            <person name="Bloom T."/>
            <person name="Blye J."/>
            <person name="Boguslavskiy L."/>
            <person name="Bonnet C."/>
            <person name="Boukhgalter B."/>
            <person name="Bourzgui I."/>
            <person name="Brown A."/>
            <person name="Cahill P."/>
            <person name="Channer S."/>
            <person name="Cheshatsang Y."/>
            <person name="Chuda L."/>
            <person name="Citroen M."/>
            <person name="Collymore A."/>
            <person name="Cooke P."/>
            <person name="Costello M."/>
            <person name="D'Aco K."/>
            <person name="Daza R."/>
            <person name="De Haan G."/>
            <person name="DeGray S."/>
            <person name="DeMaso C."/>
            <person name="Dhargay N."/>
            <person name="Dooley K."/>
            <person name="Dooley E."/>
            <person name="Doricent M."/>
            <person name="Dorje P."/>
            <person name="Dorjee K."/>
            <person name="Dupes A."/>
            <person name="Elong R."/>
            <person name="Falk J."/>
            <person name="Farina A."/>
            <person name="Faro S."/>
            <person name="Ferguson D."/>
            <person name="Fisher S."/>
            <person name="Foley C.D."/>
            <person name="Franke A."/>
            <person name="Friedrich D."/>
            <person name="Gadbois L."/>
            <person name="Gearin G."/>
            <person name="Gearin C.R."/>
            <person name="Giannoukos G."/>
            <person name="Goode T."/>
            <person name="Graham J."/>
            <person name="Grandbois E."/>
            <person name="Grewal S."/>
            <person name="Gyaltsen K."/>
            <person name="Hafez N."/>
            <person name="Hagos B."/>
            <person name="Hall J."/>
            <person name="Henson C."/>
            <person name="Hollinger A."/>
            <person name="Honan T."/>
            <person name="Huard M.D."/>
            <person name="Hughes L."/>
            <person name="Hurhula B."/>
            <person name="Husby M.E."/>
            <person name="Kamat A."/>
            <person name="Kanga B."/>
            <person name="Kashin S."/>
            <person name="Khazanovich D."/>
            <person name="Kisner P."/>
            <person name="Lance K."/>
            <person name="Lara M."/>
            <person name="Lee W."/>
            <person name="Lennon N."/>
            <person name="Letendre F."/>
            <person name="LeVine R."/>
            <person name="Lipovsky A."/>
            <person name="Liu X."/>
            <person name="Liu J."/>
            <person name="Liu S."/>
            <person name="Lokyitsang T."/>
            <person name="Lokyitsang Y."/>
            <person name="Lubonja R."/>
            <person name="Lui A."/>
            <person name="MacDonald P."/>
            <person name="Magnisalis V."/>
            <person name="Maru K."/>
            <person name="Matthews C."/>
            <person name="McCusker W."/>
            <person name="McDonough S."/>
            <person name="Mehta T."/>
            <person name="Meldrim J."/>
            <person name="Meneus L."/>
            <person name="Mihai O."/>
            <person name="Mihalev A."/>
            <person name="Mihova T."/>
            <person name="Mittelman R."/>
            <person name="Mlenga V."/>
            <person name="Montmayeur A."/>
            <person name="Mulrain L."/>
            <person name="Navidi A."/>
            <person name="Naylor J."/>
            <person name="Negash T."/>
            <person name="Nguyen T."/>
            <person name="Nguyen N."/>
            <person name="Nicol R."/>
            <person name="Norbu C."/>
            <person name="Norbu N."/>
            <person name="Novod N."/>
            <person name="O'Neill B."/>
            <person name="Osman S."/>
            <person name="Markiewicz E."/>
            <person name="Oyono O.L."/>
            <person name="Patti C."/>
            <person name="Phunkhang P."/>
            <person name="Pierre F."/>
            <person name="Priest M."/>
            <person name="Raghuraman S."/>
            <person name="Rege F."/>
            <person name="Reyes R."/>
            <person name="Rise C."/>
            <person name="Rogov P."/>
            <person name="Ross K."/>
            <person name="Ryan E."/>
            <person name="Settipalli S."/>
            <person name="Shea T."/>
            <person name="Sherpa N."/>
            <person name="Shi L."/>
            <person name="Shih D."/>
            <person name="Sparrow T."/>
            <person name="Spaulding J."/>
            <person name="Stalker J."/>
            <person name="Stange-Thomann N."/>
            <person name="Stavropoulos S."/>
            <person name="Stone C."/>
            <person name="Strader C."/>
            <person name="Tesfaye S."/>
            <person name="Thomson T."/>
            <person name="Thoulutsang Y."/>
            <person name="Thoulutsang D."/>
            <person name="Topham K."/>
            <person name="Topping I."/>
            <person name="Tsamla T."/>
            <person name="Vassiliev H."/>
            <person name="Vo A."/>
            <person name="Wangchuk T."/>
            <person name="Wangdi T."/>
            <person name="Weiand M."/>
            <person name="Wilkinson J."/>
            <person name="Wilson A."/>
            <person name="Yadav S."/>
            <person name="Young G."/>
            <person name="Yu Q."/>
            <person name="Zembek L."/>
            <person name="Zhong D."/>
            <person name="Zimmer A."/>
            <person name="Zwirko Z."/>
            <person name="Jaffe D.B."/>
            <person name="Alvarez P."/>
            <person name="Brockman W."/>
            <person name="Butler J."/>
            <person name="Chin C."/>
            <person name="Gnerre S."/>
            <person name="Grabherr M."/>
            <person name="Kleber M."/>
            <person name="Mauceli E."/>
            <person name="MacCallum I."/>
        </authorList>
    </citation>
    <scope>NUCLEOTIDE SEQUENCE [LARGE SCALE GENOMIC DNA]</scope>
    <source>
        <strain evidence="7">Tucson 15010-1051.87</strain>
    </source>
</reference>
<dbReference type="Pfam" id="PF08144">
    <property type="entry name" value="CPL"/>
    <property type="match status" value="1"/>
</dbReference>
<dbReference type="InterPro" id="IPR033133">
    <property type="entry name" value="PUM-HD"/>
</dbReference>
<dbReference type="Gene3D" id="1.25.10.10">
    <property type="entry name" value="Leucine-rich Repeat Variant"/>
    <property type="match status" value="2"/>
</dbReference>
<dbReference type="HOGENOM" id="CLU_013994_0_0_1"/>
<organism evidence="6 7">
    <name type="scientific">Drosophila virilis</name>
    <name type="common">Fruit fly</name>
    <dbReference type="NCBI Taxonomy" id="7244"/>
    <lineage>
        <taxon>Eukaryota</taxon>
        <taxon>Metazoa</taxon>
        <taxon>Ecdysozoa</taxon>
        <taxon>Arthropoda</taxon>
        <taxon>Hexapoda</taxon>
        <taxon>Insecta</taxon>
        <taxon>Pterygota</taxon>
        <taxon>Neoptera</taxon>
        <taxon>Endopterygota</taxon>
        <taxon>Diptera</taxon>
        <taxon>Brachycera</taxon>
        <taxon>Muscomorpha</taxon>
        <taxon>Ephydroidea</taxon>
        <taxon>Drosophilidae</taxon>
        <taxon>Drosophila</taxon>
    </lineage>
</organism>
<dbReference type="AlphaFoldDB" id="B4MCX2"/>
<dbReference type="PROSITE" id="PS50303">
    <property type="entry name" value="PUM_HD"/>
    <property type="match status" value="1"/>
</dbReference>
<dbReference type="GO" id="GO:0005730">
    <property type="term" value="C:nucleolus"/>
    <property type="evidence" value="ECO:0007669"/>
    <property type="project" value="TreeGrafter"/>
</dbReference>
<evidence type="ECO:0000256" key="3">
    <source>
        <dbReference type="PROSITE-ProRule" id="PRU00317"/>
    </source>
</evidence>
<dbReference type="STRING" id="7244.B4MCX2"/>
<evidence type="ECO:0000313" key="6">
    <source>
        <dbReference type="EMBL" id="EDW58044.1"/>
    </source>
</evidence>
<keyword evidence="1" id="KW-0677">Repeat</keyword>
<evidence type="ECO:0000313" key="7">
    <source>
        <dbReference type="Proteomes" id="UP000008792"/>
    </source>
</evidence>
<evidence type="ECO:0000256" key="1">
    <source>
        <dbReference type="ARBA" id="ARBA00022737"/>
    </source>
</evidence>
<dbReference type="InterPro" id="IPR040059">
    <property type="entry name" value="PUM3"/>
</dbReference>
<dbReference type="GO" id="GO:0003729">
    <property type="term" value="F:mRNA binding"/>
    <property type="evidence" value="ECO:0007669"/>
    <property type="project" value="TreeGrafter"/>
</dbReference>
<dbReference type="Proteomes" id="UP000008792">
    <property type="component" value="Unassembled WGS sequence"/>
</dbReference>
<dbReference type="InterPro" id="IPR012959">
    <property type="entry name" value="CPL_dom"/>
</dbReference>
<dbReference type="InParanoid" id="B4MCX2"/>
<protein>
    <recommendedName>
        <fullName evidence="5">PUM-HD domain-containing protein</fullName>
    </recommendedName>
</protein>
<dbReference type="SUPFAM" id="SSF48371">
    <property type="entry name" value="ARM repeat"/>
    <property type="match status" value="1"/>
</dbReference>
<dbReference type="OMA" id="RCRRTEN"/>
<sequence>MLNSDKPKPTAAAKSENKPTTKKPPTKNNVGAKGKPVNKFKTAGKRGYEGKNNKFAAGGKPQAGQNEVSEKQDWTKFKQEKKELKLKRKSNRDTYEVTQEVKKIYEQVKCRRTQNKDKLVEQMYKILNVGDTISKVAKAHDTARVLQCMLKHATPALRAELSDKLMAHAVEMCQSKYAHFCVQRMLKYGSPATKGKLVDALLGNVVRLSGHNIASKILDHIYLNGTEKQRRYMRQEFYSDLYKKSKDDDVHTLSDTYKDAANMKASIMGAVKANLDHIANKNLVDNSLVHAVILEFMQATDEEKLEETVTALAPLIPHMLTTKDGTEAAIICFYRSTPKNRRAIIKNIKEHLLKIAIHEHGHVFLIALLNALDDTKATKKAIYDHLHGDLKTLVANQYGRRVVQWLVAPGDTTCFHPGFIKTIEQGLAYGKKEKQARRQEILEQIEAPIAQTIAEDPAFWLSNSHIGLVTADILNHITGEKYIKAVTALAPVVTAADWRVSTLPTEGAAQNKKKPHDVEAYIAEATKERKNKNQINAGAPPPVSSDEESDSEEGTTPAKKPKEDEAKAALELPTVVGIEDAGMHHVLKKIIKNDQKHEAAPFGTQLLQHLSSDVLKSWLGINRACYVLVKLVEDSPAQLNSCRALIEEHELGEVLLSEKSSGAKMLASKLKK</sequence>
<dbReference type="InterPro" id="IPR016024">
    <property type="entry name" value="ARM-type_fold"/>
</dbReference>
<evidence type="ECO:0000256" key="2">
    <source>
        <dbReference type="ARBA" id="ARBA00022884"/>
    </source>
</evidence>
<dbReference type="PROSITE" id="PS50302">
    <property type="entry name" value="PUM"/>
    <property type="match status" value="1"/>
</dbReference>
<dbReference type="OrthoDB" id="497380at2759"/>
<evidence type="ECO:0000256" key="4">
    <source>
        <dbReference type="SAM" id="MobiDB-lite"/>
    </source>
</evidence>
<dbReference type="InterPro" id="IPR001313">
    <property type="entry name" value="Pumilio_RNA-bd_rpt"/>
</dbReference>
<feature type="region of interest" description="Disordered" evidence="4">
    <location>
        <begin position="1"/>
        <end position="73"/>
    </location>
</feature>
<feature type="region of interest" description="Disordered" evidence="4">
    <location>
        <begin position="526"/>
        <end position="566"/>
    </location>
</feature>
<dbReference type="PANTHER" id="PTHR13389">
    <property type="entry name" value="PUMILIO HOMOLOG 3"/>
    <property type="match status" value="1"/>
</dbReference>
<gene>
    <name evidence="6" type="primary">Dvir\GJ15324</name>
    <name evidence="6" type="ORF">Dvir_GJ15324</name>
</gene>
<evidence type="ECO:0000259" key="5">
    <source>
        <dbReference type="PROSITE" id="PS50303"/>
    </source>
</evidence>
<dbReference type="FunCoup" id="B4MCX2">
    <property type="interactions" value="1275"/>
</dbReference>
<dbReference type="InterPro" id="IPR011989">
    <property type="entry name" value="ARM-like"/>
</dbReference>
<dbReference type="GO" id="GO:0006417">
    <property type="term" value="P:regulation of translation"/>
    <property type="evidence" value="ECO:0007669"/>
    <property type="project" value="TreeGrafter"/>
</dbReference>
<dbReference type="Pfam" id="PF00806">
    <property type="entry name" value="PUF"/>
    <property type="match status" value="2"/>
</dbReference>
<keyword evidence="2" id="KW-0694">RNA-binding</keyword>
<accession>B4MCX2</accession>
<dbReference type="SMR" id="B4MCX2"/>
<name>B4MCX2_DROVI</name>
<dbReference type="KEGG" id="dvi:6635467"/>
<feature type="domain" description="PUM-HD" evidence="5">
    <location>
        <begin position="100"/>
        <end position="449"/>
    </location>
</feature>
<proteinExistence type="predicted"/>
<dbReference type="PANTHER" id="PTHR13389:SF0">
    <property type="entry name" value="PUMILIO HOMOLOG 3"/>
    <property type="match status" value="1"/>
</dbReference>
<keyword evidence="7" id="KW-1185">Reference proteome</keyword>
<feature type="repeat" description="Pumilio" evidence="3">
    <location>
        <begin position="164"/>
        <end position="199"/>
    </location>
</feature>
<dbReference type="SMART" id="SM00025">
    <property type="entry name" value="Pumilio"/>
    <property type="match status" value="5"/>
</dbReference>
<dbReference type="eggNOG" id="KOG2050">
    <property type="taxonomic scope" value="Eukaryota"/>
</dbReference>